<dbReference type="InterPro" id="IPR032255">
    <property type="entry name" value="HBM"/>
</dbReference>
<evidence type="ECO:0000256" key="4">
    <source>
        <dbReference type="ARBA" id="ARBA00022723"/>
    </source>
</evidence>
<accession>Q2VZL5</accession>
<keyword evidence="3" id="KW-1003">Cell membrane</keyword>
<comment type="similarity">
    <text evidence="7">Belongs to the methyl-accepting chemotaxis (MCP) protein family.</text>
</comment>
<feature type="transmembrane region" description="Helical" evidence="9">
    <location>
        <begin position="285"/>
        <end position="305"/>
    </location>
</feature>
<dbReference type="PROSITE" id="PS50885">
    <property type="entry name" value="HAMP"/>
    <property type="match status" value="1"/>
</dbReference>
<keyword evidence="6 8" id="KW-0807">Transducer</keyword>
<dbReference type="PANTHER" id="PTHR32089:SF112">
    <property type="entry name" value="LYSOZYME-LIKE PROTEIN-RELATED"/>
    <property type="match status" value="1"/>
</dbReference>
<dbReference type="InterPro" id="IPR035938">
    <property type="entry name" value="Hemerythrin-like_sf"/>
</dbReference>
<dbReference type="SUPFAM" id="SSF47188">
    <property type="entry name" value="Hemerythrin-like"/>
    <property type="match status" value="1"/>
</dbReference>
<dbReference type="SMART" id="SM00304">
    <property type="entry name" value="HAMP"/>
    <property type="match status" value="2"/>
</dbReference>
<keyword evidence="9" id="KW-0472">Membrane</keyword>
<dbReference type="GO" id="GO:0006935">
    <property type="term" value="P:chemotaxis"/>
    <property type="evidence" value="ECO:0007669"/>
    <property type="project" value="InterPro"/>
</dbReference>
<dbReference type="InterPro" id="IPR004090">
    <property type="entry name" value="Chemotax_Me-accpt_rcpt"/>
</dbReference>
<keyword evidence="4" id="KW-0479">Metal-binding</keyword>
<dbReference type="GO" id="GO:0046872">
    <property type="term" value="F:metal ion binding"/>
    <property type="evidence" value="ECO:0007669"/>
    <property type="project" value="UniProtKB-KW"/>
</dbReference>
<dbReference type="Proteomes" id="UP000007058">
    <property type="component" value="Chromosome"/>
</dbReference>
<dbReference type="InterPro" id="IPR004089">
    <property type="entry name" value="MCPsignal_dom"/>
</dbReference>
<dbReference type="InterPro" id="IPR000727">
    <property type="entry name" value="T_SNARE_dom"/>
</dbReference>
<dbReference type="HOGENOM" id="CLU_000445_107_27_5"/>
<dbReference type="PANTHER" id="PTHR32089">
    <property type="entry name" value="METHYL-ACCEPTING CHEMOTAXIS PROTEIN MCPB"/>
    <property type="match status" value="1"/>
</dbReference>
<evidence type="ECO:0000313" key="13">
    <source>
        <dbReference type="EMBL" id="BAE52960.1"/>
    </source>
</evidence>
<dbReference type="GO" id="GO:0004888">
    <property type="term" value="F:transmembrane signaling receptor activity"/>
    <property type="evidence" value="ECO:0007669"/>
    <property type="project" value="InterPro"/>
</dbReference>
<reference evidence="13 14" key="1">
    <citation type="journal article" date="2005" name="DNA Res.">
        <title>Complete genome sequence of the facultative anaerobic magnetotactic bacterium Magnetospirillum sp. strain AMB-1.</title>
        <authorList>
            <person name="Matsunaga T."/>
            <person name="Okamura Y."/>
            <person name="Fukuda Y."/>
            <person name="Wahyudi A.T."/>
            <person name="Murase Y."/>
            <person name="Takeyama H."/>
        </authorList>
    </citation>
    <scope>NUCLEOTIDE SEQUENCE [LARGE SCALE GENOMIC DNA]</scope>
    <source>
        <strain evidence="14">ATCC 700264 / AMB-1</strain>
    </source>
</reference>
<dbReference type="Gene3D" id="1.20.120.50">
    <property type="entry name" value="Hemerythrin-like"/>
    <property type="match status" value="1"/>
</dbReference>
<dbReference type="Pfam" id="PF00015">
    <property type="entry name" value="MCPsignal"/>
    <property type="match status" value="1"/>
</dbReference>
<dbReference type="PRINTS" id="PR00260">
    <property type="entry name" value="CHEMTRNSDUCR"/>
</dbReference>
<dbReference type="InterPro" id="IPR016131">
    <property type="entry name" value="Haemerythrin_Fe_BS"/>
</dbReference>
<dbReference type="STRING" id="342108.amb4156"/>
<organism evidence="13 14">
    <name type="scientific">Paramagnetospirillum magneticum (strain ATCC 700264 / AMB-1)</name>
    <name type="common">Magnetospirillum magneticum</name>
    <dbReference type="NCBI Taxonomy" id="342108"/>
    <lineage>
        <taxon>Bacteria</taxon>
        <taxon>Pseudomonadati</taxon>
        <taxon>Pseudomonadota</taxon>
        <taxon>Alphaproteobacteria</taxon>
        <taxon>Rhodospirillales</taxon>
        <taxon>Magnetospirillaceae</taxon>
        <taxon>Paramagnetospirillum</taxon>
    </lineage>
</organism>
<gene>
    <name evidence="13" type="ordered locus">amb4156</name>
</gene>
<evidence type="ECO:0000256" key="7">
    <source>
        <dbReference type="ARBA" id="ARBA00029447"/>
    </source>
</evidence>
<keyword evidence="3" id="KW-0997">Cell inner membrane</keyword>
<evidence type="ECO:0000256" key="5">
    <source>
        <dbReference type="ARBA" id="ARBA00023004"/>
    </source>
</evidence>
<dbReference type="GO" id="GO:0005886">
    <property type="term" value="C:plasma membrane"/>
    <property type="evidence" value="ECO:0007669"/>
    <property type="project" value="UniProtKB-SubCell"/>
</dbReference>
<evidence type="ECO:0000259" key="10">
    <source>
        <dbReference type="PROSITE" id="PS50111"/>
    </source>
</evidence>
<evidence type="ECO:0000256" key="1">
    <source>
        <dbReference type="ARBA" id="ARBA00004429"/>
    </source>
</evidence>
<dbReference type="InterPro" id="IPR003660">
    <property type="entry name" value="HAMP_dom"/>
</dbReference>
<dbReference type="Gene3D" id="6.10.340.10">
    <property type="match status" value="1"/>
</dbReference>
<dbReference type="GO" id="GO:0007165">
    <property type="term" value="P:signal transduction"/>
    <property type="evidence" value="ECO:0007669"/>
    <property type="project" value="UniProtKB-KW"/>
</dbReference>
<keyword evidence="9" id="KW-0812">Transmembrane</keyword>
<evidence type="ECO:0000259" key="12">
    <source>
        <dbReference type="PROSITE" id="PS50885"/>
    </source>
</evidence>
<dbReference type="SMART" id="SM01358">
    <property type="entry name" value="HBM"/>
    <property type="match status" value="1"/>
</dbReference>
<evidence type="ECO:0000256" key="8">
    <source>
        <dbReference type="PROSITE-ProRule" id="PRU00284"/>
    </source>
</evidence>
<sequence length="795" mass="85861">MRNPLSRFSLKIQIGSLVALAGLVLSTLLAVDLMEQSIADRANAIAARETIIGDQAGAVDRALLNARRHEKDFLLRGEAKYIAQHAESIRAARAALDGMTSAMVTDDVRHPQIDAVRKGLTTYVDAFRVLTERHILVGLTVNDGLTGALRKSVHEIESALKSHDDPPLAVAMLTIRRDEKDFFARLDPKYLDEMAQNYVDFEKALSVSAVPARDRPAILNLLADYRRDFTAAAEASLAMVGDGTVLASSYASVQPLIDALDDEALTAMKVAKERAHQADETAGRMMLSVMASGFAIMVVIGTLIARSIYGPITAMTGVMGELAGDNLSVTVPFTDRGDELGGMAKSVGHFKDQLIRVRQLEAAQEEQKRRAEADRLAAMRKLADTFEGSVGKVIETVTSAATELEAASGQMAGTATETSSQATTVASAAQQASTNVQTVASATEELASSIKEIAHQVERSQAVSHHAGDEAHTTTMQVQALSANVGKIGEIVKLINDIASQTNLLALNATIEAARAGEAGKGFAVVAGEVKDLANQTAKATSEIAGQIQAVQDSTRVAVHAIESISKVIAEMGEISSAVAAAVEQQTAATGEIARNVEQAAEGTQEVTRNIVSVEQAAKETGQAAEQIRESSGELSRQAEFLRHEVGQFLIQVRSEKKDMVLLHWDRDLEAGVTSIDRYHQEKFEHINEFYRQMMSEDGGKAAIALLSEIDRSIQGHFGEEEALMAKCGYGDGEAHRRSHKAFQERIRALRTGIETNHPEAVSQLFDYVSDWFPDHIRNEDMALALFLRDRKMAA</sequence>
<comment type="similarity">
    <text evidence="2">Belongs to the hemerythrin family.</text>
</comment>
<dbReference type="NCBIfam" id="NF033749">
    <property type="entry name" value="bact_hemeryth"/>
    <property type="match status" value="1"/>
</dbReference>
<keyword evidence="5" id="KW-0408">Iron</keyword>
<evidence type="ECO:0000256" key="6">
    <source>
        <dbReference type="ARBA" id="ARBA00023224"/>
    </source>
</evidence>
<feature type="domain" description="Methyl-accepting transducer" evidence="10">
    <location>
        <begin position="400"/>
        <end position="636"/>
    </location>
</feature>
<dbReference type="InterPro" id="IPR012312">
    <property type="entry name" value="Hemerythrin-like"/>
</dbReference>
<keyword evidence="14" id="KW-1185">Reference proteome</keyword>
<dbReference type="SMART" id="SM00283">
    <property type="entry name" value="MA"/>
    <property type="match status" value="1"/>
</dbReference>
<dbReference type="Gene3D" id="1.10.287.950">
    <property type="entry name" value="Methyl-accepting chemotaxis protein"/>
    <property type="match status" value="1"/>
</dbReference>
<dbReference type="KEGG" id="mag:amb4156"/>
<evidence type="ECO:0000259" key="11">
    <source>
        <dbReference type="PROSITE" id="PS50192"/>
    </source>
</evidence>
<name>Q2VZL5_PARM1</name>
<dbReference type="PROSITE" id="PS50192">
    <property type="entry name" value="T_SNARE"/>
    <property type="match status" value="1"/>
</dbReference>
<dbReference type="OrthoDB" id="3289104at2"/>
<feature type="domain" description="HAMP" evidence="12">
    <location>
        <begin position="306"/>
        <end position="359"/>
    </location>
</feature>
<dbReference type="RefSeq" id="WP_011386505.1">
    <property type="nucleotide sequence ID" value="NC_007626.1"/>
</dbReference>
<dbReference type="Pfam" id="PF01814">
    <property type="entry name" value="Hemerythrin"/>
    <property type="match status" value="1"/>
</dbReference>
<dbReference type="CDD" id="cd12107">
    <property type="entry name" value="Hemerythrin"/>
    <property type="match status" value="1"/>
</dbReference>
<dbReference type="Pfam" id="PF00672">
    <property type="entry name" value="HAMP"/>
    <property type="match status" value="1"/>
</dbReference>
<dbReference type="SUPFAM" id="SSF58104">
    <property type="entry name" value="Methyl-accepting chemotaxis protein (MCP) signaling domain"/>
    <property type="match status" value="1"/>
</dbReference>
<dbReference type="InterPro" id="IPR012827">
    <property type="entry name" value="Hemerythrin_metal-bd"/>
</dbReference>
<evidence type="ECO:0000256" key="9">
    <source>
        <dbReference type="SAM" id="Phobius"/>
    </source>
</evidence>
<dbReference type="PROSITE" id="PS50111">
    <property type="entry name" value="CHEMOTAXIS_TRANSDUC_2"/>
    <property type="match status" value="1"/>
</dbReference>
<protein>
    <submittedName>
        <fullName evidence="13">Methyl-accepting chemotaxis protein</fullName>
    </submittedName>
</protein>
<dbReference type="AlphaFoldDB" id="Q2VZL5"/>
<dbReference type="EMBL" id="AP007255">
    <property type="protein sequence ID" value="BAE52960.1"/>
    <property type="molecule type" value="Genomic_DNA"/>
</dbReference>
<keyword evidence="9" id="KW-1133">Transmembrane helix</keyword>
<evidence type="ECO:0000313" key="14">
    <source>
        <dbReference type="Proteomes" id="UP000007058"/>
    </source>
</evidence>
<feature type="domain" description="T-SNARE coiled-coil homology" evidence="11">
    <location>
        <begin position="562"/>
        <end position="614"/>
    </location>
</feature>
<dbReference type="NCBIfam" id="TIGR02481">
    <property type="entry name" value="hemeryth_dom"/>
    <property type="match status" value="1"/>
</dbReference>
<comment type="subcellular location">
    <subcellularLocation>
        <location evidence="1">Cell inner membrane</location>
        <topology evidence="1">Multi-pass membrane protein</topology>
    </subcellularLocation>
</comment>
<evidence type="ECO:0000256" key="3">
    <source>
        <dbReference type="ARBA" id="ARBA00022519"/>
    </source>
</evidence>
<evidence type="ECO:0000256" key="2">
    <source>
        <dbReference type="ARBA" id="ARBA00010587"/>
    </source>
</evidence>
<proteinExistence type="inferred from homology"/>
<dbReference type="PROSITE" id="PS00550">
    <property type="entry name" value="HEMERYTHRINS"/>
    <property type="match status" value="1"/>
</dbReference>